<dbReference type="GO" id="GO:0005524">
    <property type="term" value="F:ATP binding"/>
    <property type="evidence" value="ECO:0007669"/>
    <property type="project" value="UniProtKB-UniRule"/>
</dbReference>
<comment type="pathway">
    <text evidence="7">Cofactor biosynthesis; adenosylcobalamin biosynthesis; cob(II)yrinate a,c-diamide from sirohydrochlorin (anaerobic route): step 10/10.</text>
</comment>
<dbReference type="EC" id="6.3.5.11" evidence="7"/>
<keyword evidence="5 7" id="KW-0460">Magnesium</keyword>
<keyword evidence="7" id="KW-0169">Cobalamin biosynthesis</keyword>
<evidence type="ECO:0000256" key="6">
    <source>
        <dbReference type="ARBA" id="ARBA00022962"/>
    </source>
</evidence>
<evidence type="ECO:0000313" key="11">
    <source>
        <dbReference type="Proteomes" id="UP000610760"/>
    </source>
</evidence>
<dbReference type="SUPFAM" id="SSF52317">
    <property type="entry name" value="Class I glutamine amidotransferase-like"/>
    <property type="match status" value="1"/>
</dbReference>
<dbReference type="InterPro" id="IPR027417">
    <property type="entry name" value="P-loop_NTPase"/>
</dbReference>
<name>A0A926E4J8_9FIRM</name>
<dbReference type="InterPro" id="IPR002586">
    <property type="entry name" value="CobQ/CobB/MinD/ParA_Nub-bd_dom"/>
</dbReference>
<dbReference type="CDD" id="cd05388">
    <property type="entry name" value="CobB_N"/>
    <property type="match status" value="1"/>
</dbReference>
<feature type="active site" description="Nucleophile" evidence="7">
    <location>
        <position position="322"/>
    </location>
</feature>
<feature type="domain" description="CobQ/CobB/MinD/ParA nucleotide binding" evidence="8">
    <location>
        <begin position="1"/>
        <end position="176"/>
    </location>
</feature>
<evidence type="ECO:0000256" key="7">
    <source>
        <dbReference type="HAMAP-Rule" id="MF_00027"/>
    </source>
</evidence>
<evidence type="ECO:0000259" key="8">
    <source>
        <dbReference type="Pfam" id="PF01656"/>
    </source>
</evidence>
<dbReference type="Pfam" id="PF01656">
    <property type="entry name" value="CbiA"/>
    <property type="match status" value="1"/>
</dbReference>
<dbReference type="CDD" id="cd03130">
    <property type="entry name" value="GATase1_CobB"/>
    <property type="match status" value="1"/>
</dbReference>
<dbReference type="Proteomes" id="UP000610760">
    <property type="component" value="Unassembled WGS sequence"/>
</dbReference>
<dbReference type="InterPro" id="IPR011698">
    <property type="entry name" value="GATase_3"/>
</dbReference>
<comment type="miscellaneous">
    <text evidence="7">The a and c carboxylates of cobyrinate are activated for nucleophilic attack via formation of a phosphorylated intermediate by ATP. CbiA catalyzes first the amidation of the c-carboxylate, and then that of the a-carboxylate.</text>
</comment>
<dbReference type="PROSITE" id="PS51274">
    <property type="entry name" value="GATASE_COBBQ"/>
    <property type="match status" value="1"/>
</dbReference>
<evidence type="ECO:0000259" key="9">
    <source>
        <dbReference type="Pfam" id="PF07685"/>
    </source>
</evidence>
<protein>
    <recommendedName>
        <fullName evidence="7">Cobyrinate a,c-diamide synthase</fullName>
        <ecNumber evidence="7">6.3.5.11</ecNumber>
    </recommendedName>
    <alternativeName>
        <fullName evidence="7">Cobyrinic acid a,c-diamide synthetase</fullName>
    </alternativeName>
</protein>
<evidence type="ECO:0000313" key="10">
    <source>
        <dbReference type="EMBL" id="MBC8559428.1"/>
    </source>
</evidence>
<dbReference type="GO" id="GO:0009236">
    <property type="term" value="P:cobalamin biosynthetic process"/>
    <property type="evidence" value="ECO:0007669"/>
    <property type="project" value="UniProtKB-UniRule"/>
</dbReference>
<dbReference type="GO" id="GO:0042242">
    <property type="term" value="F:cobyrinic acid a,c-diamide synthase activity"/>
    <property type="evidence" value="ECO:0007669"/>
    <property type="project" value="UniProtKB-UniRule"/>
</dbReference>
<comment type="domain">
    <text evidence="7">Comprises of two domains. The C-terminal domain contains the binding site for glutamine and catalyzes the hydrolysis of this substrate to glutamate and ammonia. The N-terminal domain is anticipated to bind ATP and cobyrinate and catalyzes the ultimate synthesis of the diamide product. The ammonia produced via the glutaminase domain is probably translocated to the adjacent domain via a molecular tunnel, where it reacts with an activated intermediate.</text>
</comment>
<comment type="catalytic activity">
    <reaction evidence="7">
        <text>cob(II)yrinate + 2 L-glutamine + 2 ATP + 2 H2O = cob(II)yrinate a,c diamide + 2 L-glutamate + 2 ADP + 2 phosphate + 2 H(+)</text>
        <dbReference type="Rhea" id="RHEA:26289"/>
        <dbReference type="ChEBI" id="CHEBI:15377"/>
        <dbReference type="ChEBI" id="CHEBI:15378"/>
        <dbReference type="ChEBI" id="CHEBI:29985"/>
        <dbReference type="ChEBI" id="CHEBI:30616"/>
        <dbReference type="ChEBI" id="CHEBI:43474"/>
        <dbReference type="ChEBI" id="CHEBI:58359"/>
        <dbReference type="ChEBI" id="CHEBI:58537"/>
        <dbReference type="ChEBI" id="CHEBI:58894"/>
        <dbReference type="ChEBI" id="CHEBI:456216"/>
        <dbReference type="EC" id="6.3.5.11"/>
    </reaction>
</comment>
<dbReference type="NCBIfam" id="NF002204">
    <property type="entry name" value="PRK01077.1"/>
    <property type="match status" value="1"/>
</dbReference>
<organism evidence="10 11">
    <name type="scientific">Fumia xinanensis</name>
    <dbReference type="NCBI Taxonomy" id="2763659"/>
    <lineage>
        <taxon>Bacteria</taxon>
        <taxon>Bacillati</taxon>
        <taxon>Bacillota</taxon>
        <taxon>Clostridia</taxon>
        <taxon>Eubacteriales</taxon>
        <taxon>Oscillospiraceae</taxon>
        <taxon>Fumia</taxon>
    </lineage>
</organism>
<keyword evidence="2 7" id="KW-0436">Ligase</keyword>
<dbReference type="Gene3D" id="3.40.50.300">
    <property type="entry name" value="P-loop containing nucleotide triphosphate hydrolases"/>
    <property type="match status" value="2"/>
</dbReference>
<keyword evidence="4 7" id="KW-0067">ATP-binding</keyword>
<feature type="domain" description="CobB/CobQ-like glutamine amidotransferase" evidence="9">
    <location>
        <begin position="239"/>
        <end position="427"/>
    </location>
</feature>
<dbReference type="Gene3D" id="3.40.50.880">
    <property type="match status" value="1"/>
</dbReference>
<dbReference type="EMBL" id="JACRSV010000001">
    <property type="protein sequence ID" value="MBC8559428.1"/>
    <property type="molecule type" value="Genomic_DNA"/>
</dbReference>
<comment type="function">
    <text evidence="7">Catalyzes the ATP-dependent amidation of the two carboxylate groups at positions a and c of cobyrinate, using either L-glutamine or ammonia as the nitrogen source.</text>
</comment>
<dbReference type="PANTHER" id="PTHR43873:SF1">
    <property type="entry name" value="COBYRINATE A,C-DIAMIDE SYNTHASE"/>
    <property type="match status" value="1"/>
</dbReference>
<dbReference type="InterPro" id="IPR004484">
    <property type="entry name" value="CbiA/CobB_synth"/>
</dbReference>
<comment type="similarity">
    <text evidence="7">Belongs to the CobB/CbiA family.</text>
</comment>
<proteinExistence type="inferred from homology"/>
<keyword evidence="11" id="KW-1185">Reference proteome</keyword>
<evidence type="ECO:0000256" key="3">
    <source>
        <dbReference type="ARBA" id="ARBA00022741"/>
    </source>
</evidence>
<evidence type="ECO:0000256" key="5">
    <source>
        <dbReference type="ARBA" id="ARBA00022842"/>
    </source>
</evidence>
<dbReference type="SUPFAM" id="SSF52540">
    <property type="entry name" value="P-loop containing nucleoside triphosphate hydrolases"/>
    <property type="match status" value="1"/>
</dbReference>
<dbReference type="InterPro" id="IPR029062">
    <property type="entry name" value="Class_I_gatase-like"/>
</dbReference>
<dbReference type="RefSeq" id="WP_249294321.1">
    <property type="nucleotide sequence ID" value="NZ_JACRSV010000001.1"/>
</dbReference>
<keyword evidence="6 7" id="KW-0315">Glutamine amidotransferase</keyword>
<dbReference type="HAMAP" id="MF_00027">
    <property type="entry name" value="CobB_CbiA"/>
    <property type="match status" value="1"/>
</dbReference>
<dbReference type="NCBIfam" id="TIGR00379">
    <property type="entry name" value="cobB"/>
    <property type="match status" value="1"/>
</dbReference>
<sequence length="454" mass="49086">MIAGTHSGCGKTTVTCALLAALKAEGRQVAAFKCGPDYIDPMFHTRVVGVPSRNLDLFLCGEQTVKSLLAKNSKNVSLALMEGVMGFYDGLSGDSAEASSHHLSEATETPVVLVAHCKGKSLSLAAELKGFHTFRPNRIAGVILNGATPMSYPMYRRIVEEQTGLKALGYLPAIPEASFKSRHLGLVTAGEVTSLQEKVRLLGEKAAKTINLAGILELAELAPSLAYEALSEAPVGECRVGVALDHSFCFYYRDNLDLLEELGAEIVPFSPLSDEALPENLDGLLFGGGYPELHGPKLAANGSFLKSLRAAAAEGIPIYAECGGFLYLQEALSPAEGRRYPMAGLLPGEGRMTSRLTRFGYVTLRAQVKNLLCEKGAVINAHEFHYSDSSYNGGVFLAERPSGKNWGCFQKKGNILAGYPHLHFYGNQNFARNFVEACCDYRKKREKTRPKGKK</sequence>
<dbReference type="AlphaFoldDB" id="A0A926E4J8"/>
<feature type="site" description="Increases nucleophilicity of active site Cys" evidence="7">
    <location>
        <position position="421"/>
    </location>
</feature>
<keyword evidence="3 7" id="KW-0547">Nucleotide-binding</keyword>
<evidence type="ECO:0000256" key="1">
    <source>
        <dbReference type="ARBA" id="ARBA00001946"/>
    </source>
</evidence>
<reference evidence="10" key="1">
    <citation type="submission" date="2020-08" db="EMBL/GenBank/DDBJ databases">
        <title>Genome public.</title>
        <authorList>
            <person name="Liu C."/>
            <person name="Sun Q."/>
        </authorList>
    </citation>
    <scope>NUCLEOTIDE SEQUENCE</scope>
    <source>
        <strain evidence="10">NSJ-33</strain>
    </source>
</reference>
<evidence type="ECO:0000256" key="2">
    <source>
        <dbReference type="ARBA" id="ARBA00022598"/>
    </source>
</evidence>
<comment type="caution">
    <text evidence="10">The sequence shown here is derived from an EMBL/GenBank/DDBJ whole genome shotgun (WGS) entry which is preliminary data.</text>
</comment>
<comment type="cofactor">
    <cofactor evidence="1 7">
        <name>Mg(2+)</name>
        <dbReference type="ChEBI" id="CHEBI:18420"/>
    </cofactor>
</comment>
<accession>A0A926E4J8</accession>
<gene>
    <name evidence="7" type="primary">cbiA</name>
    <name evidence="10" type="ORF">H8710_05010</name>
</gene>
<evidence type="ECO:0000256" key="4">
    <source>
        <dbReference type="ARBA" id="ARBA00022840"/>
    </source>
</evidence>
<dbReference type="PANTHER" id="PTHR43873">
    <property type="entry name" value="COBYRINATE A,C-DIAMIDE SYNTHASE"/>
    <property type="match status" value="1"/>
</dbReference>
<dbReference type="Pfam" id="PF07685">
    <property type="entry name" value="GATase_3"/>
    <property type="match status" value="1"/>
</dbReference>